<comment type="caution">
    <text evidence="8">The sequence shown here is derived from an EMBL/GenBank/DDBJ whole genome shotgun (WGS) entry which is preliminary data.</text>
</comment>
<keyword evidence="7" id="KW-0539">Nucleus</keyword>
<keyword evidence="3" id="KW-0509">mRNA transport</keyword>
<organism evidence="8 9">
    <name type="scientific">Clavelina lepadiformis</name>
    <name type="common">Light-bulb sea squirt</name>
    <name type="synonym">Ascidia lepadiformis</name>
    <dbReference type="NCBI Taxonomy" id="159417"/>
    <lineage>
        <taxon>Eukaryota</taxon>
        <taxon>Metazoa</taxon>
        <taxon>Chordata</taxon>
        <taxon>Tunicata</taxon>
        <taxon>Ascidiacea</taxon>
        <taxon>Aplousobranchia</taxon>
        <taxon>Clavelinidae</taxon>
        <taxon>Clavelina</taxon>
    </lineage>
</organism>
<evidence type="ECO:0000256" key="3">
    <source>
        <dbReference type="ARBA" id="ARBA00022816"/>
    </source>
</evidence>
<dbReference type="PANTHER" id="PTHR13437">
    <property type="entry name" value="NUCLEOPORIN P58/P45 NUCLEOPORIN-LIKE PROTEIN 1"/>
    <property type="match status" value="1"/>
</dbReference>
<proteinExistence type="predicted"/>
<evidence type="ECO:0000256" key="7">
    <source>
        <dbReference type="ARBA" id="ARBA00023242"/>
    </source>
</evidence>
<keyword evidence="6" id="KW-0906">Nuclear pore complex</keyword>
<keyword evidence="2" id="KW-0813">Transport</keyword>
<evidence type="ECO:0000313" key="9">
    <source>
        <dbReference type="Proteomes" id="UP001642483"/>
    </source>
</evidence>
<evidence type="ECO:0000256" key="4">
    <source>
        <dbReference type="ARBA" id="ARBA00022927"/>
    </source>
</evidence>
<sequence length="513" mass="53762">MAFGGFGSGSTGSGFSLKGPTTTTQSTFSGFGSTSLSASKPLGTGLTLTTSQSATSSAGLSFGLGLASSGNTSTTTTSFSSGMFGAKSSAPAPSAGLGFGLTSSATSSASISQPLNLLSQTQSKPEFKGLGGVDLSLSSTANGNGNKNSTVSQAVKDQAVPDEICKDVQAFEKYVAKQREESNKVGQFSVHSLHKINEEINSVSVALATISSSMQRNKAAVEKLREVFGKQLKHAEMAQQTHNTPSTLQHDNVAPIRYFVDLVTEFGDSMKLYRLQIDELENHLHTLSQSHFLTPQDISSALLKTQETFVILASNLHSVHDNVKHLKEQYLAYRRVVHGDSTDIFHLHDKENQSSSLQKTSIKGPAPFQNLSNVAALAMASMLQPQQQTVQQAPPQQGFMKSSFSLGGGSSGLFGSTSTASGGLFAPKPATSTSNLFGSSTSNNSNIKLGSSNPLKPTLSAGFNKSSSGNVFFGSNQTFNSAAGVTFGGSASRPAMQLKLGEVPVNNKRNKNK</sequence>
<evidence type="ECO:0000256" key="5">
    <source>
        <dbReference type="ARBA" id="ARBA00023010"/>
    </source>
</evidence>
<name>A0ABP0G3A5_CLALP</name>
<reference evidence="8 9" key="1">
    <citation type="submission" date="2024-02" db="EMBL/GenBank/DDBJ databases">
        <authorList>
            <person name="Daric V."/>
            <person name="Darras S."/>
        </authorList>
    </citation>
    <scope>NUCLEOTIDE SEQUENCE [LARGE SCALE GENOMIC DNA]</scope>
</reference>
<dbReference type="PANTHER" id="PTHR13437:SF2">
    <property type="entry name" value="NUCLEOPORIN P58_P45"/>
    <property type="match status" value="1"/>
</dbReference>
<keyword evidence="4" id="KW-0653">Protein transport</keyword>
<keyword evidence="9" id="KW-1185">Reference proteome</keyword>
<evidence type="ECO:0008006" key="10">
    <source>
        <dbReference type="Google" id="ProtNLM"/>
    </source>
</evidence>
<dbReference type="Proteomes" id="UP001642483">
    <property type="component" value="Unassembled WGS sequence"/>
</dbReference>
<accession>A0ABP0G3A5</accession>
<evidence type="ECO:0000313" key="8">
    <source>
        <dbReference type="EMBL" id="CAK8686331.1"/>
    </source>
</evidence>
<dbReference type="Gene3D" id="6.10.140.1350">
    <property type="match status" value="1"/>
</dbReference>
<dbReference type="EMBL" id="CAWYQH010000102">
    <property type="protein sequence ID" value="CAK8686331.1"/>
    <property type="molecule type" value="Genomic_DNA"/>
</dbReference>
<gene>
    <name evidence="8" type="ORF">CVLEPA_LOCUS18276</name>
</gene>
<evidence type="ECO:0000256" key="2">
    <source>
        <dbReference type="ARBA" id="ARBA00022448"/>
    </source>
</evidence>
<evidence type="ECO:0000256" key="6">
    <source>
        <dbReference type="ARBA" id="ARBA00023132"/>
    </source>
</evidence>
<keyword evidence="5" id="KW-0811">Translocation</keyword>
<evidence type="ECO:0000256" key="1">
    <source>
        <dbReference type="ARBA" id="ARBA00004567"/>
    </source>
</evidence>
<protein>
    <recommendedName>
        <fullName evidence="10">Nucleoporin p58/p45</fullName>
    </recommendedName>
</protein>
<dbReference type="InterPro" id="IPR024882">
    <property type="entry name" value="NUP58/p45/49"/>
</dbReference>
<comment type="subcellular location">
    <subcellularLocation>
        <location evidence="1">Nucleus</location>
        <location evidence="1">Nuclear pore complex</location>
    </subcellularLocation>
</comment>
<dbReference type="Pfam" id="PF15967">
    <property type="entry name" value="Nucleoporin_FG2"/>
    <property type="match status" value="1"/>
</dbReference>